<dbReference type="AlphaFoldDB" id="A0A7X6KWG4"/>
<comment type="caution">
    <text evidence="2">The sequence shown here is derived from an EMBL/GenBank/DDBJ whole genome shotgun (WGS) entry which is preliminary data.</text>
</comment>
<accession>A0A7X6KWG4</accession>
<dbReference type="RefSeq" id="WP_168630427.1">
    <property type="nucleotide sequence ID" value="NZ_BONL01000002.1"/>
</dbReference>
<organism evidence="2 3">
    <name type="scientific">Cellulomonas denverensis</name>
    <dbReference type="NCBI Taxonomy" id="264297"/>
    <lineage>
        <taxon>Bacteria</taxon>
        <taxon>Bacillati</taxon>
        <taxon>Actinomycetota</taxon>
        <taxon>Actinomycetes</taxon>
        <taxon>Micrococcales</taxon>
        <taxon>Cellulomonadaceae</taxon>
        <taxon>Cellulomonas</taxon>
    </lineage>
</organism>
<protein>
    <submittedName>
        <fullName evidence="2">DUF4192 family protein</fullName>
    </submittedName>
</protein>
<evidence type="ECO:0000313" key="2">
    <source>
        <dbReference type="EMBL" id="NKY23293.1"/>
    </source>
</evidence>
<evidence type="ECO:0000313" key="3">
    <source>
        <dbReference type="Proteomes" id="UP000581206"/>
    </source>
</evidence>
<keyword evidence="3" id="KW-1185">Reference proteome</keyword>
<gene>
    <name evidence="2" type="ORF">HGA03_11530</name>
</gene>
<reference evidence="2 3" key="1">
    <citation type="submission" date="2020-04" db="EMBL/GenBank/DDBJ databases">
        <title>MicrobeNet Type strains.</title>
        <authorList>
            <person name="Nicholson A.C."/>
        </authorList>
    </citation>
    <scope>NUCLEOTIDE SEQUENCE [LARGE SCALE GENOMIC DNA]</scope>
    <source>
        <strain evidence="2 3">ATCC BAA-788</strain>
    </source>
</reference>
<evidence type="ECO:0000256" key="1">
    <source>
        <dbReference type="SAM" id="MobiDB-lite"/>
    </source>
</evidence>
<dbReference type="InterPro" id="IPR025447">
    <property type="entry name" value="DUF4192"/>
</dbReference>
<sequence length="427" mass="43836">MTVEAVGTAVCEVLAGVPVRLGYELATGDVVAVGVCGPGDREPRLVARTDLDVLCGDSGAAVARSITAHLGALGCDRVLAVCALPGDRGEVPALPVLRDACTAAGLCWDGVWAQGPDWLRHRPRGWRLPRSVLAGTQAADRARALGLAPLARRSDLGVIPVAGSADRRAAAEGRLRWVQRRPCPDPCDPGPVWGEWQRASLRRWCAALDRPAEVRRAGLGRIEAGFGDSVVVEAGALAVLGGGPGAGGPVGGGLSRGDAADEHEEGERVMLARLGAPWLAVPLGAPVMTGAGADPGPVTVGLRPWLALLLAPATVGPDPERTRAAIRLLVRVLGHGRRTGQSGALALLALFCWWQGEGVRAAVLVERALADRPVDPLAAQLDWLLSAGALPGWARSAVALPRPSSPAGSAGTGERVGGGAQSATAWS</sequence>
<proteinExistence type="predicted"/>
<name>A0A7X6KWG4_9CELL</name>
<feature type="region of interest" description="Disordered" evidence="1">
    <location>
        <begin position="401"/>
        <end position="427"/>
    </location>
</feature>
<dbReference type="Pfam" id="PF13830">
    <property type="entry name" value="DUF4192"/>
    <property type="match status" value="1"/>
</dbReference>
<dbReference type="Proteomes" id="UP000581206">
    <property type="component" value="Unassembled WGS sequence"/>
</dbReference>
<feature type="compositionally biased region" description="Gly residues" evidence="1">
    <location>
        <begin position="410"/>
        <end position="420"/>
    </location>
</feature>
<dbReference type="EMBL" id="JAAXOX010000005">
    <property type="protein sequence ID" value="NKY23293.1"/>
    <property type="molecule type" value="Genomic_DNA"/>
</dbReference>